<evidence type="ECO:0008006" key="6">
    <source>
        <dbReference type="Google" id="ProtNLM"/>
    </source>
</evidence>
<dbReference type="InterPro" id="IPR051685">
    <property type="entry name" value="Ycf3/AcsC/BcsC/TPR_MFPF"/>
</dbReference>
<gene>
    <name evidence="4" type="ORF">PSON_ATCC_30995.1.T1230004</name>
</gene>
<evidence type="ECO:0000256" key="1">
    <source>
        <dbReference type="ARBA" id="ARBA00022737"/>
    </source>
</evidence>
<dbReference type="PROSITE" id="PS50005">
    <property type="entry name" value="TPR"/>
    <property type="match status" value="8"/>
</dbReference>
<dbReference type="Pfam" id="PF13181">
    <property type="entry name" value="TPR_8"/>
    <property type="match status" value="3"/>
</dbReference>
<feature type="repeat" description="TPR" evidence="3">
    <location>
        <begin position="44"/>
        <end position="77"/>
    </location>
</feature>
<evidence type="ECO:0000256" key="3">
    <source>
        <dbReference type="PROSITE-ProRule" id="PRU00339"/>
    </source>
</evidence>
<dbReference type="Proteomes" id="UP000692954">
    <property type="component" value="Unassembled WGS sequence"/>
</dbReference>
<reference evidence="4" key="1">
    <citation type="submission" date="2021-01" db="EMBL/GenBank/DDBJ databases">
        <authorList>
            <consortium name="Genoscope - CEA"/>
            <person name="William W."/>
        </authorList>
    </citation>
    <scope>NUCLEOTIDE SEQUENCE</scope>
</reference>
<dbReference type="Pfam" id="PF00515">
    <property type="entry name" value="TPR_1"/>
    <property type="match status" value="2"/>
</dbReference>
<protein>
    <recommendedName>
        <fullName evidence="6">Tetratricopeptide repeat protein</fullName>
    </recommendedName>
</protein>
<dbReference type="InterPro" id="IPR019734">
    <property type="entry name" value="TPR_rpt"/>
</dbReference>
<feature type="repeat" description="TPR" evidence="3">
    <location>
        <begin position="180"/>
        <end position="213"/>
    </location>
</feature>
<dbReference type="SMART" id="SM00028">
    <property type="entry name" value="TPR"/>
    <property type="match status" value="10"/>
</dbReference>
<feature type="repeat" description="TPR" evidence="3">
    <location>
        <begin position="112"/>
        <end position="145"/>
    </location>
</feature>
<evidence type="ECO:0000313" key="4">
    <source>
        <dbReference type="EMBL" id="CAD8119815.1"/>
    </source>
</evidence>
<dbReference type="PANTHER" id="PTHR44943:SF4">
    <property type="entry name" value="TPR REPEAT-CONTAINING PROTEIN MJ0798"/>
    <property type="match status" value="1"/>
</dbReference>
<dbReference type="PANTHER" id="PTHR44943">
    <property type="entry name" value="CELLULOSE SYNTHASE OPERON PROTEIN C"/>
    <property type="match status" value="1"/>
</dbReference>
<dbReference type="PROSITE" id="PS50293">
    <property type="entry name" value="TPR_REGION"/>
    <property type="match status" value="2"/>
</dbReference>
<comment type="caution">
    <text evidence="4">The sequence shown here is derived from an EMBL/GenBank/DDBJ whole genome shotgun (WGS) entry which is preliminary data.</text>
</comment>
<name>A0A8S1QXL9_9CILI</name>
<sequence>MIQTSVRKSAKDYYDQGQTSYDQQNWQQSLIYLEKAISMKPDYLNAQYLKGCCLFYLDRYSDAVKSFEKVLSLNPNHMDSYYCKGYTLNCLKRYQESIKCLNKVLTKDQNNEHVHLQIGFAYENLGFHLNALKCYDKALSINQNYDQAYLNKGITLNQLQKYQDALYFFEKAISIQPDNETAFLNKGMTCYYLGAYHEALECFEIAISIFSNNSQIHLNKALTLNKLNKYQEALESCNQAIKINPKDAQAYYNKGITLTNLKLYNDALLNYNKSLLIDPNYTDAYMNKGKTLKLLFRYKDSLSSFNQVLSINKQYTEAYLEKGDTFYQLKQYQNALKCYNQALLIEPKNKTILQFIQQMLSLILEDGNKCQKKKKQIKTKDKLHNYLDQIKQEKVFLGFTTKLIYQRIDELQQYEIEKYLHFQSVFYRLLQYFSACVQIVSDLEERQVDSIDISQIEQVCKNFKTFFKFSNNISFIPEVFQLIFKLLNQFLIDINIEEEDTVKFQFIVMDQFIQSKFESFEQMELEFQKSIIKFSEELPNELEIITHQEEVFQIAKIESINMTFANSSFWLKGIENTLIILKYLLFNRDGDQKLSFRDVLENAYYSDENQLNAFILKEKNDSSLQI</sequence>
<dbReference type="EMBL" id="CAJJDN010000123">
    <property type="protein sequence ID" value="CAD8119815.1"/>
    <property type="molecule type" value="Genomic_DNA"/>
</dbReference>
<keyword evidence="2 3" id="KW-0802">TPR repeat</keyword>
<feature type="repeat" description="TPR" evidence="3">
    <location>
        <begin position="214"/>
        <end position="247"/>
    </location>
</feature>
<dbReference type="Pfam" id="PF12895">
    <property type="entry name" value="ANAPC3"/>
    <property type="match status" value="1"/>
</dbReference>
<feature type="repeat" description="TPR" evidence="3">
    <location>
        <begin position="146"/>
        <end position="179"/>
    </location>
</feature>
<feature type="repeat" description="TPR" evidence="3">
    <location>
        <begin position="10"/>
        <end position="43"/>
    </location>
</feature>
<evidence type="ECO:0000256" key="2">
    <source>
        <dbReference type="ARBA" id="ARBA00022803"/>
    </source>
</evidence>
<dbReference type="Pfam" id="PF13424">
    <property type="entry name" value="TPR_12"/>
    <property type="match status" value="1"/>
</dbReference>
<feature type="repeat" description="TPR" evidence="3">
    <location>
        <begin position="248"/>
        <end position="281"/>
    </location>
</feature>
<dbReference type="OrthoDB" id="10248520at2759"/>
<evidence type="ECO:0000313" key="5">
    <source>
        <dbReference type="Proteomes" id="UP000692954"/>
    </source>
</evidence>
<feature type="repeat" description="TPR" evidence="3">
    <location>
        <begin position="316"/>
        <end position="349"/>
    </location>
</feature>
<dbReference type="AlphaFoldDB" id="A0A8S1QXL9"/>
<keyword evidence="1" id="KW-0677">Repeat</keyword>
<organism evidence="4 5">
    <name type="scientific">Paramecium sonneborni</name>
    <dbReference type="NCBI Taxonomy" id="65129"/>
    <lineage>
        <taxon>Eukaryota</taxon>
        <taxon>Sar</taxon>
        <taxon>Alveolata</taxon>
        <taxon>Ciliophora</taxon>
        <taxon>Intramacronucleata</taxon>
        <taxon>Oligohymenophorea</taxon>
        <taxon>Peniculida</taxon>
        <taxon>Parameciidae</taxon>
        <taxon>Paramecium</taxon>
    </lineage>
</organism>
<proteinExistence type="predicted"/>
<accession>A0A8S1QXL9</accession>
<keyword evidence="5" id="KW-1185">Reference proteome</keyword>